<accession>A0A2W6NHT7</accession>
<feature type="compositionally biased region" description="Polar residues" evidence="1">
    <location>
        <begin position="67"/>
        <end position="80"/>
    </location>
</feature>
<sequence>MVKKKTYVLACAALAMMVALSACSSAADQPKNESEQVNSEASAGTAEPAVTENTNETSTDTETVSTPAASEASTEPSQTVAAEDMPEYLPKDFPLPEDAKVTTATSTESDGKKSVMLIFTTEQDMETISKLYKDYFTSKKLKDSGQIMDEKNIVIQGTEPDEKQSWSLIGGTTASKEGVIELTLTWSEI</sequence>
<feature type="compositionally biased region" description="Low complexity" evidence="1">
    <location>
        <begin position="50"/>
        <end position="66"/>
    </location>
</feature>
<evidence type="ECO:0000313" key="4">
    <source>
        <dbReference type="Proteomes" id="UP000249204"/>
    </source>
</evidence>
<feature type="signal peptide" evidence="2">
    <location>
        <begin position="1"/>
        <end position="26"/>
    </location>
</feature>
<organism evidence="3 4">
    <name type="scientific">Paenibacillus silvae</name>
    <dbReference type="NCBI Taxonomy" id="1325358"/>
    <lineage>
        <taxon>Bacteria</taxon>
        <taxon>Bacillati</taxon>
        <taxon>Bacillota</taxon>
        <taxon>Bacilli</taxon>
        <taxon>Bacillales</taxon>
        <taxon>Paenibacillaceae</taxon>
        <taxon>Paenibacillus</taxon>
    </lineage>
</organism>
<comment type="caution">
    <text evidence="3">The sequence shown here is derived from an EMBL/GenBank/DDBJ whole genome shotgun (WGS) entry which is preliminary data.</text>
</comment>
<evidence type="ECO:0000313" key="3">
    <source>
        <dbReference type="EMBL" id="PZT55205.1"/>
    </source>
</evidence>
<protein>
    <submittedName>
        <fullName evidence="3">Uncharacterized protein</fullName>
    </submittedName>
</protein>
<dbReference type="AlphaFoldDB" id="A0A2W6NHT7"/>
<evidence type="ECO:0000256" key="2">
    <source>
        <dbReference type="SAM" id="SignalP"/>
    </source>
</evidence>
<feature type="chain" id="PRO_5015889202" evidence="2">
    <location>
        <begin position="27"/>
        <end position="189"/>
    </location>
</feature>
<keyword evidence="2" id="KW-0732">Signal</keyword>
<dbReference type="Proteomes" id="UP000249204">
    <property type="component" value="Unassembled WGS sequence"/>
</dbReference>
<name>A0A2W6NHT7_9BACL</name>
<reference evidence="3 4" key="1">
    <citation type="submission" date="2018-06" db="EMBL/GenBank/DDBJ databases">
        <title>Isolation of heavy metals resistant Paenibacillus silvae NC2 from Gold-Copper mine in ZiJin, China.</title>
        <authorList>
            <person name="Xu J."/>
            <person name="Mazhar H.S."/>
            <person name="Rensing C."/>
        </authorList>
    </citation>
    <scope>NUCLEOTIDE SEQUENCE [LARGE SCALE GENOMIC DNA]</scope>
    <source>
        <strain evidence="3 4">NC2</strain>
    </source>
</reference>
<gene>
    <name evidence="3" type="ORF">DN757_13220</name>
</gene>
<evidence type="ECO:0000256" key="1">
    <source>
        <dbReference type="SAM" id="MobiDB-lite"/>
    </source>
</evidence>
<proteinExistence type="predicted"/>
<feature type="region of interest" description="Disordered" evidence="1">
    <location>
        <begin position="25"/>
        <end position="107"/>
    </location>
</feature>
<dbReference type="RefSeq" id="WP_111270698.1">
    <property type="nucleotide sequence ID" value="NZ_QKWW01000034.1"/>
</dbReference>
<dbReference type="PROSITE" id="PS51257">
    <property type="entry name" value="PROKAR_LIPOPROTEIN"/>
    <property type="match status" value="1"/>
</dbReference>
<dbReference type="EMBL" id="QKWW01000034">
    <property type="protein sequence ID" value="PZT55205.1"/>
    <property type="molecule type" value="Genomic_DNA"/>
</dbReference>